<comment type="cofactor">
    <cofactor evidence="1">
        <name>Fe(2+)</name>
        <dbReference type="ChEBI" id="CHEBI:29033"/>
    </cofactor>
</comment>
<comment type="function">
    <text evidence="14">Converts trimethyllysine (TML) into hydroxytrimethyllysine (HTML).</text>
</comment>
<feature type="region of interest" description="Disordered" evidence="17">
    <location>
        <begin position="214"/>
        <end position="248"/>
    </location>
</feature>
<proteinExistence type="inferred from homology"/>
<evidence type="ECO:0000256" key="13">
    <source>
        <dbReference type="ARBA" id="ARBA00032283"/>
    </source>
</evidence>
<comment type="cofactor">
    <cofactor evidence="2">
        <name>L-ascorbate</name>
        <dbReference type="ChEBI" id="CHEBI:38290"/>
    </cofactor>
</comment>
<evidence type="ECO:0000256" key="2">
    <source>
        <dbReference type="ARBA" id="ARBA00001961"/>
    </source>
</evidence>
<protein>
    <recommendedName>
        <fullName evidence="16">Trimethyllysine dioxygenase</fullName>
        <ecNumber evidence="5">1.14.11.8</ecNumber>
    </recommendedName>
    <alternativeName>
        <fullName evidence="12">Epsilon-trimethyllysine 2-oxoglutarate dioxygenase</fullName>
    </alternativeName>
    <alternativeName>
        <fullName evidence="11">TML hydroxylase</fullName>
    </alternativeName>
    <alternativeName>
        <fullName evidence="13">TML-alpha-ketoglutarate dioxygenase</fullName>
    </alternativeName>
</protein>
<comment type="catalytic activity">
    <reaction evidence="15">
        <text>N(6),N(6),N(6)-trimethyl-L-lysine + 2-oxoglutarate + O2 = (3S)-3-hydroxy-N(6),N(6),N(6)-trimethyl-L-lysine + succinate + CO2</text>
        <dbReference type="Rhea" id="RHEA:14181"/>
        <dbReference type="ChEBI" id="CHEBI:15379"/>
        <dbReference type="ChEBI" id="CHEBI:16526"/>
        <dbReference type="ChEBI" id="CHEBI:16810"/>
        <dbReference type="ChEBI" id="CHEBI:30031"/>
        <dbReference type="ChEBI" id="CHEBI:58100"/>
        <dbReference type="ChEBI" id="CHEBI:141499"/>
        <dbReference type="EC" id="1.14.11.8"/>
    </reaction>
</comment>
<dbReference type="GO" id="GO:0045329">
    <property type="term" value="P:carnitine biosynthetic process"/>
    <property type="evidence" value="ECO:0007669"/>
    <property type="project" value="UniProtKB-KW"/>
</dbReference>
<dbReference type="FunFam" id="3.30.2020.30:FF:000002">
    <property type="entry name" value="Putative gamma-butyrobetaine dioxygenase"/>
    <property type="match status" value="1"/>
</dbReference>
<evidence type="ECO:0000256" key="11">
    <source>
        <dbReference type="ARBA" id="ARBA00030363"/>
    </source>
</evidence>
<dbReference type="CDD" id="cd00250">
    <property type="entry name" value="CAS_like"/>
    <property type="match status" value="1"/>
</dbReference>
<feature type="domain" description="Gamma-butyrobetaine hydroxylase-like N-terminal" evidence="19">
    <location>
        <begin position="140"/>
        <end position="204"/>
    </location>
</feature>
<evidence type="ECO:0000256" key="10">
    <source>
        <dbReference type="ARBA" id="ARBA00023004"/>
    </source>
</evidence>
<keyword evidence="21" id="KW-1185">Reference proteome</keyword>
<reference evidence="20" key="1">
    <citation type="journal article" date="2020" name="Stud. Mycol.">
        <title>101 Dothideomycetes genomes: a test case for predicting lifestyles and emergence of pathogens.</title>
        <authorList>
            <person name="Haridas S."/>
            <person name="Albert R."/>
            <person name="Binder M."/>
            <person name="Bloem J."/>
            <person name="Labutti K."/>
            <person name="Salamov A."/>
            <person name="Andreopoulos B."/>
            <person name="Baker S."/>
            <person name="Barry K."/>
            <person name="Bills G."/>
            <person name="Bluhm B."/>
            <person name="Cannon C."/>
            <person name="Castanera R."/>
            <person name="Culley D."/>
            <person name="Daum C."/>
            <person name="Ezra D."/>
            <person name="Gonzalez J."/>
            <person name="Henrissat B."/>
            <person name="Kuo A."/>
            <person name="Liang C."/>
            <person name="Lipzen A."/>
            <person name="Lutzoni F."/>
            <person name="Magnuson J."/>
            <person name="Mondo S."/>
            <person name="Nolan M."/>
            <person name="Ohm R."/>
            <person name="Pangilinan J."/>
            <person name="Park H.-J."/>
            <person name="Ramirez L."/>
            <person name="Alfaro M."/>
            <person name="Sun H."/>
            <person name="Tritt A."/>
            <person name="Yoshinaga Y."/>
            <person name="Zwiers L.-H."/>
            <person name="Turgeon B."/>
            <person name="Goodwin S."/>
            <person name="Spatafora J."/>
            <person name="Crous P."/>
            <person name="Grigoriev I."/>
        </authorList>
    </citation>
    <scope>NUCLEOTIDE SEQUENCE</scope>
    <source>
        <strain evidence="20">CBS 125425</strain>
    </source>
</reference>
<evidence type="ECO:0000256" key="12">
    <source>
        <dbReference type="ARBA" id="ARBA00031778"/>
    </source>
</evidence>
<evidence type="ECO:0000256" key="3">
    <source>
        <dbReference type="ARBA" id="ARBA00005022"/>
    </source>
</evidence>
<evidence type="ECO:0000256" key="14">
    <source>
        <dbReference type="ARBA" id="ARBA00046008"/>
    </source>
</evidence>
<dbReference type="InterPro" id="IPR010376">
    <property type="entry name" value="GBBH-like_N"/>
</dbReference>
<dbReference type="Gene3D" id="3.60.130.10">
    <property type="entry name" value="Clavaminate synthase-like"/>
    <property type="match status" value="1"/>
</dbReference>
<comment type="pathway">
    <text evidence="3">Amine and polyamine biosynthesis; carnitine biosynthesis.</text>
</comment>
<evidence type="ECO:0000256" key="15">
    <source>
        <dbReference type="ARBA" id="ARBA00049334"/>
    </source>
</evidence>
<dbReference type="GO" id="GO:0050353">
    <property type="term" value="F:trimethyllysine dioxygenase activity"/>
    <property type="evidence" value="ECO:0007669"/>
    <property type="project" value="UniProtKB-EC"/>
</dbReference>
<dbReference type="GO" id="GO:0005506">
    <property type="term" value="F:iron ion binding"/>
    <property type="evidence" value="ECO:0007669"/>
    <property type="project" value="InterPro"/>
</dbReference>
<dbReference type="Pfam" id="PF06155">
    <property type="entry name" value="GBBH-like_N"/>
    <property type="match status" value="1"/>
</dbReference>
<dbReference type="AlphaFoldDB" id="A0A9P4R7F3"/>
<dbReference type="PANTHER" id="PTHR10696">
    <property type="entry name" value="GAMMA-BUTYROBETAINE HYDROXYLASE-RELATED"/>
    <property type="match status" value="1"/>
</dbReference>
<dbReference type="SUPFAM" id="SSF51197">
    <property type="entry name" value="Clavaminate synthase-like"/>
    <property type="match status" value="1"/>
</dbReference>
<evidence type="ECO:0000256" key="8">
    <source>
        <dbReference type="ARBA" id="ARBA00022964"/>
    </source>
</evidence>
<evidence type="ECO:0000256" key="7">
    <source>
        <dbReference type="ARBA" id="ARBA00022873"/>
    </source>
</evidence>
<keyword evidence="7" id="KW-0124">Carnitine biosynthesis</keyword>
<feature type="region of interest" description="Disordered" evidence="17">
    <location>
        <begin position="52"/>
        <end position="96"/>
    </location>
</feature>
<dbReference type="InterPro" id="IPR042098">
    <property type="entry name" value="TauD-like_sf"/>
</dbReference>
<evidence type="ECO:0000313" key="21">
    <source>
        <dbReference type="Proteomes" id="UP000799444"/>
    </source>
</evidence>
<evidence type="ECO:0000256" key="5">
    <source>
        <dbReference type="ARBA" id="ARBA00012267"/>
    </source>
</evidence>
<dbReference type="FunFam" id="3.60.130.10:FF:000001">
    <property type="entry name" value="Trimethyllysine dioxygenase, mitochondrial"/>
    <property type="match status" value="1"/>
</dbReference>
<evidence type="ECO:0000256" key="1">
    <source>
        <dbReference type="ARBA" id="ARBA00001954"/>
    </source>
</evidence>
<sequence length="508" mass="57638">MLHRALARKAFTSVRHARSVRLATVQRKYICPLSRRTSVQIESASCEPAASLEYSPSEEAVAPDAQFDGRRRPLQKPNNGLRQTERRSNEMGVGSRQLPTRVHIPRFTIFNVRRYTTHAKSPSRVHMKVDVVDGGVRSLDGYNGQFPNFWLRDNCQCTDCVHPVTKQRLLDTFKIPSNISIAHHEAEGDGICIHWSDEHVSHYPGSFFANASRNAQDRASMRQGHQRLRLWDPKTRDNPPSIGYTSLDKNDSDALASLLRKIREYGFCYVHDTPHEPEATQKTLERIAFIRQTHYGGFYDFTADLASKDTAYTNIALEAHTDTTYFSDPAGLQAFHLLSHTDGEGGASLLVDGFKVAADLLAEDANAYQILSEVNVHAHASGNEGISIQPYKGFPVLQHDPATGQLLQVRWNNSDRSRVELDLAHQNLWYDAARKWDALLKKRENEYWEQLTPGRILVFDNWRMLHGRSSFTGKRRICGGYVNRDDWISQHKMLEYGSESVLNHVGTS</sequence>
<dbReference type="Gene3D" id="3.30.2020.30">
    <property type="match status" value="1"/>
</dbReference>
<dbReference type="OrthoDB" id="408743at2759"/>
<accession>A0A9P4R7F3</accession>
<dbReference type="InterPro" id="IPR012776">
    <property type="entry name" value="Trimethyllysine_dOase"/>
</dbReference>
<keyword evidence="6" id="KW-0479">Metal-binding</keyword>
<dbReference type="PANTHER" id="PTHR10696:SF51">
    <property type="entry name" value="TRIMETHYLLYSINE DIOXYGENASE, MITOCHONDRIAL"/>
    <property type="match status" value="1"/>
</dbReference>
<evidence type="ECO:0000256" key="6">
    <source>
        <dbReference type="ARBA" id="ARBA00022723"/>
    </source>
</evidence>
<name>A0A9P4R7F3_9PLEO</name>
<evidence type="ECO:0000256" key="17">
    <source>
        <dbReference type="SAM" id="MobiDB-lite"/>
    </source>
</evidence>
<dbReference type="InterPro" id="IPR038492">
    <property type="entry name" value="GBBH-like_N_sf"/>
</dbReference>
<keyword evidence="8 20" id="KW-0223">Dioxygenase</keyword>
<dbReference type="EMBL" id="ML996111">
    <property type="protein sequence ID" value="KAF2738142.1"/>
    <property type="molecule type" value="Genomic_DNA"/>
</dbReference>
<dbReference type="InterPro" id="IPR050411">
    <property type="entry name" value="AlphaKG_dependent_hydroxylases"/>
</dbReference>
<evidence type="ECO:0000313" key="20">
    <source>
        <dbReference type="EMBL" id="KAF2738142.1"/>
    </source>
</evidence>
<feature type="domain" description="TauD/TfdA-like" evidence="18">
    <location>
        <begin position="244"/>
        <end position="480"/>
    </location>
</feature>
<dbReference type="Proteomes" id="UP000799444">
    <property type="component" value="Unassembled WGS sequence"/>
</dbReference>
<dbReference type="NCBIfam" id="TIGR02410">
    <property type="entry name" value="carnitine_TMLD"/>
    <property type="match status" value="1"/>
</dbReference>
<evidence type="ECO:0000259" key="18">
    <source>
        <dbReference type="Pfam" id="PF02668"/>
    </source>
</evidence>
<keyword evidence="10" id="KW-0408">Iron</keyword>
<organism evidence="20 21">
    <name type="scientific">Polyplosphaeria fusca</name>
    <dbReference type="NCBI Taxonomy" id="682080"/>
    <lineage>
        <taxon>Eukaryota</taxon>
        <taxon>Fungi</taxon>
        <taxon>Dikarya</taxon>
        <taxon>Ascomycota</taxon>
        <taxon>Pezizomycotina</taxon>
        <taxon>Dothideomycetes</taxon>
        <taxon>Pleosporomycetidae</taxon>
        <taxon>Pleosporales</taxon>
        <taxon>Tetraplosphaeriaceae</taxon>
        <taxon>Polyplosphaeria</taxon>
    </lineage>
</organism>
<evidence type="ECO:0000259" key="19">
    <source>
        <dbReference type="Pfam" id="PF06155"/>
    </source>
</evidence>
<dbReference type="Pfam" id="PF02668">
    <property type="entry name" value="TauD"/>
    <property type="match status" value="1"/>
</dbReference>
<comment type="similarity">
    <text evidence="4">Belongs to the gamma-BBH/TMLD family.</text>
</comment>
<evidence type="ECO:0000256" key="16">
    <source>
        <dbReference type="ARBA" id="ARBA00071191"/>
    </source>
</evidence>
<keyword evidence="9" id="KW-0560">Oxidoreductase</keyword>
<evidence type="ECO:0000256" key="9">
    <source>
        <dbReference type="ARBA" id="ARBA00023002"/>
    </source>
</evidence>
<gene>
    <name evidence="20" type="ORF">EJ04DRAFT_71022</name>
</gene>
<dbReference type="GO" id="GO:0005739">
    <property type="term" value="C:mitochondrion"/>
    <property type="evidence" value="ECO:0007669"/>
    <property type="project" value="TreeGrafter"/>
</dbReference>
<comment type="caution">
    <text evidence="20">The sequence shown here is derived from an EMBL/GenBank/DDBJ whole genome shotgun (WGS) entry which is preliminary data.</text>
</comment>
<evidence type="ECO:0000256" key="4">
    <source>
        <dbReference type="ARBA" id="ARBA00008654"/>
    </source>
</evidence>
<dbReference type="EC" id="1.14.11.8" evidence="5"/>
<dbReference type="InterPro" id="IPR003819">
    <property type="entry name" value="TauD/TfdA-like"/>
</dbReference>